<name>A0AAN7VVH7_9PEZI</name>
<dbReference type="PANTHER" id="PTHR13136:SF11">
    <property type="entry name" value="TESTIS-EXPRESSED PROTEIN 30"/>
    <property type="match status" value="1"/>
</dbReference>
<dbReference type="InterPro" id="IPR046879">
    <property type="entry name" value="KANL3/Tex30_Abhydrolase"/>
</dbReference>
<sequence>MVRTRGQTKKADDSDVETATVANNKLKPKPKAKRKYKATKDDHAVPEESDTNNNVKHFTVPYNDKTIPCELRGDGDTPALIWTHGAGGGLAAPATSQFADGFAEHSPIVSFQGSMNLPSRAKMFHTVMEHQDFDLALGGRSMGARAATIAAVEQDRTTKALVLVSFPLMGGKKGDSREQILLDVPDTIDVLFISGDRDSMCDLEQLREVIGRMKAKCWLVTVKGADHGMNRSPAGTVATMRQKTGAIAAEWLQKHSSGERYYELSWVRDGSAGDMVSTGWLASHPEASDITNGDEPQAVQGADVAEDDEPPPAKKRKRGKT</sequence>
<dbReference type="Pfam" id="PF20408">
    <property type="entry name" value="Abhydrolase_11"/>
    <property type="match status" value="1"/>
</dbReference>
<feature type="region of interest" description="Disordered" evidence="1">
    <location>
        <begin position="1"/>
        <end position="54"/>
    </location>
</feature>
<dbReference type="SUPFAM" id="SSF53474">
    <property type="entry name" value="alpha/beta-Hydrolases"/>
    <property type="match status" value="1"/>
</dbReference>
<dbReference type="InterPro" id="IPR029058">
    <property type="entry name" value="AB_hydrolase_fold"/>
</dbReference>
<dbReference type="Proteomes" id="UP001310594">
    <property type="component" value="Unassembled WGS sequence"/>
</dbReference>
<evidence type="ECO:0000256" key="1">
    <source>
        <dbReference type="SAM" id="MobiDB-lite"/>
    </source>
</evidence>
<organism evidence="3 4">
    <name type="scientific">Elasticomyces elasticus</name>
    <dbReference type="NCBI Taxonomy" id="574655"/>
    <lineage>
        <taxon>Eukaryota</taxon>
        <taxon>Fungi</taxon>
        <taxon>Dikarya</taxon>
        <taxon>Ascomycota</taxon>
        <taxon>Pezizomycotina</taxon>
        <taxon>Dothideomycetes</taxon>
        <taxon>Dothideomycetidae</taxon>
        <taxon>Mycosphaerellales</taxon>
        <taxon>Teratosphaeriaceae</taxon>
        <taxon>Elasticomyces</taxon>
    </lineage>
</organism>
<gene>
    <name evidence="3" type="ORF">LTR97_012618</name>
</gene>
<evidence type="ECO:0000313" key="4">
    <source>
        <dbReference type="Proteomes" id="UP001310594"/>
    </source>
</evidence>
<reference evidence="3" key="1">
    <citation type="submission" date="2023-08" db="EMBL/GenBank/DDBJ databases">
        <title>Black Yeasts Isolated from many extreme environments.</title>
        <authorList>
            <person name="Coleine C."/>
            <person name="Stajich J.E."/>
            <person name="Selbmann L."/>
        </authorList>
    </citation>
    <scope>NUCLEOTIDE SEQUENCE</scope>
    <source>
        <strain evidence="3">CCFEE 5810</strain>
    </source>
</reference>
<feature type="domain" description="KANL3/Tex30 alpha/beta hydrolase-like" evidence="2">
    <location>
        <begin position="79"/>
        <end position="232"/>
    </location>
</feature>
<evidence type="ECO:0000313" key="3">
    <source>
        <dbReference type="EMBL" id="KAK5689858.1"/>
    </source>
</evidence>
<accession>A0AAN7VVH7</accession>
<feature type="region of interest" description="Disordered" evidence="1">
    <location>
        <begin position="284"/>
        <end position="321"/>
    </location>
</feature>
<proteinExistence type="predicted"/>
<protein>
    <recommendedName>
        <fullName evidence="2">KANL3/Tex30 alpha/beta hydrolase-like domain-containing protein</fullName>
    </recommendedName>
</protein>
<evidence type="ECO:0000259" key="2">
    <source>
        <dbReference type="Pfam" id="PF20408"/>
    </source>
</evidence>
<dbReference type="EMBL" id="JAVRQU010000028">
    <property type="protein sequence ID" value="KAK5689858.1"/>
    <property type="molecule type" value="Genomic_DNA"/>
</dbReference>
<dbReference type="PANTHER" id="PTHR13136">
    <property type="entry name" value="TESTIS DEVELOPMENT PROTEIN PRTD"/>
    <property type="match status" value="1"/>
</dbReference>
<dbReference type="InterPro" id="IPR026555">
    <property type="entry name" value="NSL3/Tex30"/>
</dbReference>
<comment type="caution">
    <text evidence="3">The sequence shown here is derived from an EMBL/GenBank/DDBJ whole genome shotgun (WGS) entry which is preliminary data.</text>
</comment>
<feature type="compositionally biased region" description="Basic residues" evidence="1">
    <location>
        <begin position="26"/>
        <end position="37"/>
    </location>
</feature>
<dbReference type="AlphaFoldDB" id="A0AAN7VVH7"/>
<dbReference type="Gene3D" id="3.40.50.1820">
    <property type="entry name" value="alpha/beta hydrolase"/>
    <property type="match status" value="2"/>
</dbReference>